<dbReference type="Proteomes" id="UP000565521">
    <property type="component" value="Unassembled WGS sequence"/>
</dbReference>
<evidence type="ECO:0000256" key="2">
    <source>
        <dbReference type="PIRSR" id="PIRSR000390-1"/>
    </source>
</evidence>
<accession>A0A7Y7U744</accession>
<dbReference type="InterPro" id="IPR015421">
    <property type="entry name" value="PyrdxlP-dep_Trfase_major"/>
</dbReference>
<name>A0A7Y7U744_9BACT</name>
<dbReference type="PANTHER" id="PTHR30244:SF34">
    <property type="entry name" value="DTDP-4-AMINO-4,6-DIDEOXYGALACTOSE TRANSAMINASE"/>
    <property type="match status" value="1"/>
</dbReference>
<reference evidence="5 6" key="1">
    <citation type="submission" date="2020-05" db="EMBL/GenBank/DDBJ databases">
        <title>Hymenobacter terrestris sp. nov. and Hymenobacter lapidiphilus sp. nov., isolated from regoliths in Antarctica.</title>
        <authorList>
            <person name="Sedlacek I."/>
            <person name="Pantucek R."/>
            <person name="Zeman M."/>
            <person name="Holochova P."/>
            <person name="Kralova S."/>
            <person name="Stankova E."/>
            <person name="Sedo O."/>
            <person name="Micenkova L."/>
            <person name="Svec P."/>
            <person name="Gupta V."/>
            <person name="Sood U."/>
            <person name="Korpole U.S."/>
            <person name="Lal R."/>
        </authorList>
    </citation>
    <scope>NUCLEOTIDE SEQUENCE [LARGE SCALE GENOMIC DNA]</scope>
    <source>
        <strain evidence="5 6">P5342</strain>
    </source>
</reference>
<keyword evidence="3 4" id="KW-0663">Pyridoxal phosphate</keyword>
<comment type="similarity">
    <text evidence="1 4">Belongs to the DegT/DnrJ/EryC1 family.</text>
</comment>
<evidence type="ECO:0000256" key="1">
    <source>
        <dbReference type="ARBA" id="ARBA00037999"/>
    </source>
</evidence>
<dbReference type="Pfam" id="PF01041">
    <property type="entry name" value="DegT_DnrJ_EryC1"/>
    <property type="match status" value="1"/>
</dbReference>
<dbReference type="RefSeq" id="WP_176909015.1">
    <property type="nucleotide sequence ID" value="NZ_JABKAU010000023.1"/>
</dbReference>
<dbReference type="EMBL" id="JABKAU010000023">
    <property type="protein sequence ID" value="NVO32130.1"/>
    <property type="molecule type" value="Genomic_DNA"/>
</dbReference>
<keyword evidence="6" id="KW-1185">Reference proteome</keyword>
<proteinExistence type="inferred from homology"/>
<dbReference type="Gene3D" id="3.90.1150.10">
    <property type="entry name" value="Aspartate Aminotransferase, domain 1"/>
    <property type="match status" value="1"/>
</dbReference>
<feature type="active site" description="Proton acceptor" evidence="2">
    <location>
        <position position="192"/>
    </location>
</feature>
<dbReference type="PANTHER" id="PTHR30244">
    <property type="entry name" value="TRANSAMINASE"/>
    <property type="match status" value="1"/>
</dbReference>
<dbReference type="AlphaFoldDB" id="A0A7Y7U744"/>
<keyword evidence="5" id="KW-0032">Aminotransferase</keyword>
<sequence length="378" mass="41562">MALHTPASSGNSYIPLFTTFVHPSAQQRVSDVLASTFLSEGKLVKEFESRLASELGMAHPAALNSGTSALHLALEVAGVGAGDEVILSPQTFIASAITIVQAGAKPVFADIQYETGNIDPADIEHRITPRTKAIMAVHWGGYPCDMTEIKAIADKHNLVVIEDAAHSPGATYQGQPIGSISDFTCFSFQAIKHLTTGDGGALCTRDPEKAREVFRRRWFGIDRANSPMNEIGEREYDLTDVGYKYHLSDYAAALGLANLEGFADRMARRRGLVQQYNEGLTGVPGLTHFERKDDRQSADWLYGFHIENRLAFIRALKAKGVAASVVHDGIDHNTLFGGKRMELTQQRRFDETQIHIPLHDNLTSEQVAYIVDVIRQGW</sequence>
<dbReference type="GO" id="GO:0030170">
    <property type="term" value="F:pyridoxal phosphate binding"/>
    <property type="evidence" value="ECO:0007669"/>
    <property type="project" value="TreeGrafter"/>
</dbReference>
<dbReference type="InterPro" id="IPR000653">
    <property type="entry name" value="DegT/StrS_aminotransferase"/>
</dbReference>
<dbReference type="PIRSF" id="PIRSF000390">
    <property type="entry name" value="PLP_StrS"/>
    <property type="match status" value="1"/>
</dbReference>
<dbReference type="Gene3D" id="3.40.640.10">
    <property type="entry name" value="Type I PLP-dependent aspartate aminotransferase-like (Major domain)"/>
    <property type="match status" value="1"/>
</dbReference>
<dbReference type="GO" id="GO:0008483">
    <property type="term" value="F:transaminase activity"/>
    <property type="evidence" value="ECO:0007669"/>
    <property type="project" value="UniProtKB-KW"/>
</dbReference>
<evidence type="ECO:0000256" key="3">
    <source>
        <dbReference type="PIRSR" id="PIRSR000390-2"/>
    </source>
</evidence>
<evidence type="ECO:0000256" key="4">
    <source>
        <dbReference type="RuleBase" id="RU004508"/>
    </source>
</evidence>
<evidence type="ECO:0000313" key="6">
    <source>
        <dbReference type="Proteomes" id="UP000565521"/>
    </source>
</evidence>
<comment type="caution">
    <text evidence="5">The sequence shown here is derived from an EMBL/GenBank/DDBJ whole genome shotgun (WGS) entry which is preliminary data.</text>
</comment>
<dbReference type="CDD" id="cd00616">
    <property type="entry name" value="AHBA_syn"/>
    <property type="match status" value="1"/>
</dbReference>
<dbReference type="GO" id="GO:0000271">
    <property type="term" value="P:polysaccharide biosynthetic process"/>
    <property type="evidence" value="ECO:0007669"/>
    <property type="project" value="TreeGrafter"/>
</dbReference>
<gene>
    <name evidence="5" type="ORF">HW554_12965</name>
</gene>
<keyword evidence="5" id="KW-0808">Transferase</keyword>
<evidence type="ECO:0000313" key="5">
    <source>
        <dbReference type="EMBL" id="NVO32130.1"/>
    </source>
</evidence>
<dbReference type="InterPro" id="IPR015424">
    <property type="entry name" value="PyrdxlP-dep_Trfase"/>
</dbReference>
<dbReference type="SUPFAM" id="SSF53383">
    <property type="entry name" value="PLP-dependent transferases"/>
    <property type="match status" value="1"/>
</dbReference>
<organism evidence="5 6">
    <name type="scientific">Hymenobacter lapidiphilus</name>
    <dbReference type="NCBI Taxonomy" id="2608003"/>
    <lineage>
        <taxon>Bacteria</taxon>
        <taxon>Pseudomonadati</taxon>
        <taxon>Bacteroidota</taxon>
        <taxon>Cytophagia</taxon>
        <taxon>Cytophagales</taxon>
        <taxon>Hymenobacteraceae</taxon>
        <taxon>Hymenobacter</taxon>
    </lineage>
</organism>
<dbReference type="InterPro" id="IPR015422">
    <property type="entry name" value="PyrdxlP-dep_Trfase_small"/>
</dbReference>
<feature type="modified residue" description="N6-(pyridoxal phosphate)lysine" evidence="3">
    <location>
        <position position="192"/>
    </location>
</feature>
<protein>
    <submittedName>
        <fullName evidence="5">DegT/DnrJ/EryC1/StrS family aminotransferase</fullName>
    </submittedName>
</protein>